<comment type="caution">
    <text evidence="1">The sequence shown here is derived from an EMBL/GenBank/DDBJ whole genome shotgun (WGS) entry which is preliminary data.</text>
</comment>
<keyword evidence="2" id="KW-1185">Reference proteome</keyword>
<accession>A0AA37Q5M4</accession>
<evidence type="ECO:0000313" key="2">
    <source>
        <dbReference type="Proteomes" id="UP001161325"/>
    </source>
</evidence>
<gene>
    <name evidence="1" type="ORF">rosag_07100</name>
</gene>
<organism evidence="1 2">
    <name type="scientific">Roseisolibacter agri</name>
    <dbReference type="NCBI Taxonomy" id="2014610"/>
    <lineage>
        <taxon>Bacteria</taxon>
        <taxon>Pseudomonadati</taxon>
        <taxon>Gemmatimonadota</taxon>
        <taxon>Gemmatimonadia</taxon>
        <taxon>Gemmatimonadales</taxon>
        <taxon>Gemmatimonadaceae</taxon>
        <taxon>Roseisolibacter</taxon>
    </lineage>
</organism>
<sequence>MILIRDVFQLKFGAAREAVALWREGLDFLRRGGLAKDVRLLTDLAGPYYTLVLESTYDDLSTFDREMREAMTDEWRAWYQRFVPLVQSGHREVFNIVGSDVPPLPRAQARERRTAGADAVRLD</sequence>
<evidence type="ECO:0008006" key="3">
    <source>
        <dbReference type="Google" id="ProtNLM"/>
    </source>
</evidence>
<dbReference type="AlphaFoldDB" id="A0AA37Q5M4"/>
<proteinExistence type="predicted"/>
<reference evidence="1" key="1">
    <citation type="submission" date="2022-08" db="EMBL/GenBank/DDBJ databases">
        <title>Draft genome sequencing of Roseisolibacter agri AW1220.</title>
        <authorList>
            <person name="Tobiishi Y."/>
            <person name="Tonouchi A."/>
        </authorList>
    </citation>
    <scope>NUCLEOTIDE SEQUENCE</scope>
    <source>
        <strain evidence="1">AW1220</strain>
    </source>
</reference>
<name>A0AA37Q5M4_9BACT</name>
<dbReference type="Proteomes" id="UP001161325">
    <property type="component" value="Unassembled WGS sequence"/>
</dbReference>
<dbReference type="EMBL" id="BRXS01000001">
    <property type="protein sequence ID" value="GLC24197.1"/>
    <property type="molecule type" value="Genomic_DNA"/>
</dbReference>
<dbReference type="RefSeq" id="WP_284348646.1">
    <property type="nucleotide sequence ID" value="NZ_BRXS01000001.1"/>
</dbReference>
<evidence type="ECO:0000313" key="1">
    <source>
        <dbReference type="EMBL" id="GLC24197.1"/>
    </source>
</evidence>
<protein>
    <recommendedName>
        <fullName evidence="3">NIPSNAP domain-containing protein</fullName>
    </recommendedName>
</protein>